<feature type="region of interest" description="Disordered" evidence="2">
    <location>
        <begin position="56"/>
        <end position="95"/>
    </location>
</feature>
<keyword evidence="5" id="KW-1185">Reference proteome</keyword>
<protein>
    <recommendedName>
        <fullName evidence="3">Zn(2)-C6 fungal-type domain-containing protein</fullName>
    </recommendedName>
</protein>
<dbReference type="GO" id="GO:0000981">
    <property type="term" value="F:DNA-binding transcription factor activity, RNA polymerase II-specific"/>
    <property type="evidence" value="ECO:0007669"/>
    <property type="project" value="InterPro"/>
</dbReference>
<dbReference type="SMART" id="SM00906">
    <property type="entry name" value="Fungal_trans"/>
    <property type="match status" value="1"/>
</dbReference>
<dbReference type="Proteomes" id="UP000799539">
    <property type="component" value="Unassembled WGS sequence"/>
</dbReference>
<dbReference type="PANTHER" id="PTHR31668:SF4">
    <property type="entry name" value="TRANSCRIPTIONAL ACTIVATOR PROTEIN DAL81"/>
    <property type="match status" value="1"/>
</dbReference>
<reference evidence="4" key="1">
    <citation type="journal article" date="2020" name="Stud. Mycol.">
        <title>101 Dothideomycetes genomes: a test case for predicting lifestyles and emergence of pathogens.</title>
        <authorList>
            <person name="Haridas S."/>
            <person name="Albert R."/>
            <person name="Binder M."/>
            <person name="Bloem J."/>
            <person name="Labutti K."/>
            <person name="Salamov A."/>
            <person name="Andreopoulos B."/>
            <person name="Baker S."/>
            <person name="Barry K."/>
            <person name="Bills G."/>
            <person name="Bluhm B."/>
            <person name="Cannon C."/>
            <person name="Castanera R."/>
            <person name="Culley D."/>
            <person name="Daum C."/>
            <person name="Ezra D."/>
            <person name="Gonzalez J."/>
            <person name="Henrissat B."/>
            <person name="Kuo A."/>
            <person name="Liang C."/>
            <person name="Lipzen A."/>
            <person name="Lutzoni F."/>
            <person name="Magnuson J."/>
            <person name="Mondo S."/>
            <person name="Nolan M."/>
            <person name="Ohm R."/>
            <person name="Pangilinan J."/>
            <person name="Park H.-J."/>
            <person name="Ramirez L."/>
            <person name="Alfaro M."/>
            <person name="Sun H."/>
            <person name="Tritt A."/>
            <person name="Yoshinaga Y."/>
            <person name="Zwiers L.-H."/>
            <person name="Turgeon B."/>
            <person name="Goodwin S."/>
            <person name="Spatafora J."/>
            <person name="Crous P."/>
            <person name="Grigoriev I."/>
        </authorList>
    </citation>
    <scope>NUCLEOTIDE SEQUENCE</scope>
    <source>
        <strain evidence="4">SCOH1-5</strain>
    </source>
</reference>
<evidence type="ECO:0000256" key="2">
    <source>
        <dbReference type="SAM" id="MobiDB-lite"/>
    </source>
</evidence>
<organism evidence="4 5">
    <name type="scientific">Cercospora zeae-maydis SCOH1-5</name>
    <dbReference type="NCBI Taxonomy" id="717836"/>
    <lineage>
        <taxon>Eukaryota</taxon>
        <taxon>Fungi</taxon>
        <taxon>Dikarya</taxon>
        <taxon>Ascomycota</taxon>
        <taxon>Pezizomycotina</taxon>
        <taxon>Dothideomycetes</taxon>
        <taxon>Dothideomycetidae</taxon>
        <taxon>Mycosphaerellales</taxon>
        <taxon>Mycosphaerellaceae</taxon>
        <taxon>Cercospora</taxon>
    </lineage>
</organism>
<accession>A0A6A6F3K2</accession>
<keyword evidence="1" id="KW-0539">Nucleus</keyword>
<dbReference type="EMBL" id="ML992689">
    <property type="protein sequence ID" value="KAF2209038.1"/>
    <property type="molecule type" value="Genomic_DNA"/>
</dbReference>
<dbReference type="CDD" id="cd12148">
    <property type="entry name" value="fungal_TF_MHR"/>
    <property type="match status" value="1"/>
</dbReference>
<dbReference type="AlphaFoldDB" id="A0A6A6F3K2"/>
<dbReference type="GO" id="GO:0001080">
    <property type="term" value="P:nitrogen catabolite activation of transcription from RNA polymerase II promoter"/>
    <property type="evidence" value="ECO:0007669"/>
    <property type="project" value="TreeGrafter"/>
</dbReference>
<dbReference type="GO" id="GO:0005634">
    <property type="term" value="C:nucleus"/>
    <property type="evidence" value="ECO:0007669"/>
    <property type="project" value="TreeGrafter"/>
</dbReference>
<proteinExistence type="predicted"/>
<dbReference type="CDD" id="cd00067">
    <property type="entry name" value="GAL4"/>
    <property type="match status" value="1"/>
</dbReference>
<evidence type="ECO:0000313" key="5">
    <source>
        <dbReference type="Proteomes" id="UP000799539"/>
    </source>
</evidence>
<dbReference type="GO" id="GO:0006351">
    <property type="term" value="P:DNA-templated transcription"/>
    <property type="evidence" value="ECO:0007669"/>
    <property type="project" value="InterPro"/>
</dbReference>
<dbReference type="GO" id="GO:0008270">
    <property type="term" value="F:zinc ion binding"/>
    <property type="evidence" value="ECO:0007669"/>
    <property type="project" value="InterPro"/>
</dbReference>
<name>A0A6A6F3K2_9PEZI</name>
<gene>
    <name evidence="4" type="ORF">CERZMDRAFT_47994</name>
</gene>
<dbReference type="OrthoDB" id="3034343at2759"/>
<dbReference type="GO" id="GO:0003677">
    <property type="term" value="F:DNA binding"/>
    <property type="evidence" value="ECO:0007669"/>
    <property type="project" value="InterPro"/>
</dbReference>
<evidence type="ECO:0000313" key="4">
    <source>
        <dbReference type="EMBL" id="KAF2209038.1"/>
    </source>
</evidence>
<dbReference type="PANTHER" id="PTHR31668">
    <property type="entry name" value="GLUCOSE TRANSPORT TRANSCRIPTION REGULATOR RGT1-RELATED-RELATED"/>
    <property type="match status" value="1"/>
</dbReference>
<sequence length="586" mass="65735">MDTQLQARSPAQGRKYKSRKQRPCDACRRRKVCCIREPGDAACSLCRMQSQNCSYDLGPTPRRRRPADTSQPNSHQGFDLEAASPPPPPTNGQDSASVEWLARYVGLSSDQDPHVLRHANFNKSNCYRSGNWACLMLQDTGSVPSLFTAHPNSHLNSRRPDYPSSSLLEVAYPLHHELLSAYFEIVHPSFPLLDPGRFVKGKKIDLPLLAAMYYLAQPFCPPAADLSFVSVNAFISQALPIEVRAPRLDTIEAALLFLQRCDRIHRSPGTSGLQTEISSLVAMCYDAGLNVDSTPWNLPPADCSRRKRIWWAVYIFDQWMALGLGRPAFIHEDSFDVALLTLGDCSSSTVSEGALPRTSAQMFVAMAAVTQILARVLTTFYTPKAAQRMADIAPTEVSKAKRCLEQQLLDHRDFYLAELEHVADLFLDPTGTLELAYYTVEVVLYRAMLRYISPAESLYEHVRIKSRESVLAISKLLENLQVIRLRAFWWSPISQLNFAMAGGFMFSMLHSSSSDDETQYWSSEITRYRRLLDMQSHSFDVTKFAVGRMNTLADVTSNGRQGDPDNANSDPKQAFCRDLGIEINSL</sequence>
<feature type="domain" description="Zn(2)-C6 fungal-type" evidence="3">
    <location>
        <begin position="23"/>
        <end position="53"/>
    </location>
</feature>
<dbReference type="InterPro" id="IPR007219">
    <property type="entry name" value="XnlR_reg_dom"/>
</dbReference>
<dbReference type="Pfam" id="PF04082">
    <property type="entry name" value="Fungal_trans"/>
    <property type="match status" value="1"/>
</dbReference>
<evidence type="ECO:0000259" key="3">
    <source>
        <dbReference type="PROSITE" id="PS00463"/>
    </source>
</evidence>
<evidence type="ECO:0000256" key="1">
    <source>
        <dbReference type="ARBA" id="ARBA00023242"/>
    </source>
</evidence>
<dbReference type="InterPro" id="IPR001138">
    <property type="entry name" value="Zn2Cys6_DnaBD"/>
</dbReference>
<feature type="region of interest" description="Disordered" evidence="2">
    <location>
        <begin position="1"/>
        <end position="22"/>
    </location>
</feature>
<dbReference type="InterPro" id="IPR050797">
    <property type="entry name" value="Carb_Metab_Trans_Reg"/>
</dbReference>
<dbReference type="SMART" id="SM00066">
    <property type="entry name" value="GAL4"/>
    <property type="match status" value="1"/>
</dbReference>
<dbReference type="PROSITE" id="PS00463">
    <property type="entry name" value="ZN2_CY6_FUNGAL_1"/>
    <property type="match status" value="1"/>
</dbReference>